<dbReference type="Proteomes" id="UP001320706">
    <property type="component" value="Unassembled WGS sequence"/>
</dbReference>
<proteinExistence type="predicted"/>
<protein>
    <submittedName>
        <fullName evidence="1">Uncharacterized protein</fullName>
    </submittedName>
</protein>
<sequence length="471" mass="52398">MAASVDQSPHFTERRRGGLLIVKDAPKFDLESYIANYEGFTRLARLEHIARLSPPLAIEALHLAIPEAKTGKDTRAYLSLVELLHNIDASDSLALPDLDWVEKTNQLNDRETERLEHELRGYKNNLIKESIRMGQEDIASHFLSMSALEESSKAYQKMREYCTTPKHIAEMTIKLIFVGISSGQWLSAQSNCHKARALSLKPEDKERFDPVIYACSGLAYIGQQDYRIAAQAFTSIGPSFTTDSALAGINFAKQVLTANDIAVYGGLCALASMDRHELQTLVLDNASFRNFLELEPHIRRAISFFCGGKYSQCLGTLEAYRNDYLLDRYLTAHVETLYQLIRTKSIVQYFAPFSRVTLSALAEAFPKPGLAVTTPEIAEEELIMMIENGFLDARIDTVDQLLIAPPKDIRADAHSNALTAAQEIEHLLRLKLHKINMTQAGLEIQPPKGKGQKGGIGGSMGNYEMAGGMMV</sequence>
<evidence type="ECO:0000313" key="1">
    <source>
        <dbReference type="EMBL" id="KAK8200829.1"/>
    </source>
</evidence>
<dbReference type="EMBL" id="JAMKPW020000038">
    <property type="protein sequence ID" value="KAK8200829.1"/>
    <property type="molecule type" value="Genomic_DNA"/>
</dbReference>
<name>A0ACC3S823_9PEZI</name>
<accession>A0ACC3S823</accession>
<reference evidence="1" key="1">
    <citation type="submission" date="2024-02" db="EMBL/GenBank/DDBJ databases">
        <title>Metagenome Assembled Genome of Zalaria obscura JY119.</title>
        <authorList>
            <person name="Vighnesh L."/>
            <person name="Jagadeeshwari U."/>
            <person name="Venkata Ramana C."/>
            <person name="Sasikala C."/>
        </authorList>
    </citation>
    <scope>NUCLEOTIDE SEQUENCE</scope>
    <source>
        <strain evidence="1">JY119</strain>
    </source>
</reference>
<organism evidence="1 2">
    <name type="scientific">Zalaria obscura</name>
    <dbReference type="NCBI Taxonomy" id="2024903"/>
    <lineage>
        <taxon>Eukaryota</taxon>
        <taxon>Fungi</taxon>
        <taxon>Dikarya</taxon>
        <taxon>Ascomycota</taxon>
        <taxon>Pezizomycotina</taxon>
        <taxon>Dothideomycetes</taxon>
        <taxon>Dothideomycetidae</taxon>
        <taxon>Dothideales</taxon>
        <taxon>Zalariaceae</taxon>
        <taxon>Zalaria</taxon>
    </lineage>
</organism>
<comment type="caution">
    <text evidence="1">The sequence shown here is derived from an EMBL/GenBank/DDBJ whole genome shotgun (WGS) entry which is preliminary data.</text>
</comment>
<gene>
    <name evidence="1" type="ORF">M8818_006145</name>
</gene>
<keyword evidence="2" id="KW-1185">Reference proteome</keyword>
<evidence type="ECO:0000313" key="2">
    <source>
        <dbReference type="Proteomes" id="UP001320706"/>
    </source>
</evidence>